<dbReference type="SUPFAM" id="SSF53955">
    <property type="entry name" value="Lysozyme-like"/>
    <property type="match status" value="1"/>
</dbReference>
<keyword evidence="4" id="KW-1185">Reference proteome</keyword>
<evidence type="ECO:0008006" key="5">
    <source>
        <dbReference type="Google" id="ProtNLM"/>
    </source>
</evidence>
<evidence type="ECO:0000256" key="1">
    <source>
        <dbReference type="SAM" id="Coils"/>
    </source>
</evidence>
<keyword evidence="1" id="KW-0175">Coiled coil</keyword>
<reference evidence="3 4" key="1">
    <citation type="submission" date="2020-07" db="EMBL/GenBank/DDBJ databases">
        <title>Sequencing the genomes of 1000 actinobacteria strains.</title>
        <authorList>
            <person name="Klenk H.-P."/>
        </authorList>
    </citation>
    <scope>NUCLEOTIDE SEQUENCE [LARGE SCALE GENOMIC DNA]</scope>
    <source>
        <strain evidence="3 4">DSM 24662</strain>
    </source>
</reference>
<evidence type="ECO:0000256" key="2">
    <source>
        <dbReference type="SAM" id="MobiDB-lite"/>
    </source>
</evidence>
<evidence type="ECO:0000313" key="4">
    <source>
        <dbReference type="Proteomes" id="UP000576969"/>
    </source>
</evidence>
<evidence type="ECO:0000313" key="3">
    <source>
        <dbReference type="EMBL" id="NYE19091.1"/>
    </source>
</evidence>
<accession>A0A7Y9GMK3</accession>
<comment type="caution">
    <text evidence="3">The sequence shown here is derived from an EMBL/GenBank/DDBJ whole genome shotgun (WGS) entry which is preliminary data.</text>
</comment>
<dbReference type="AlphaFoldDB" id="A0A7Y9GMK3"/>
<proteinExistence type="predicted"/>
<dbReference type="Proteomes" id="UP000576969">
    <property type="component" value="Unassembled WGS sequence"/>
</dbReference>
<organism evidence="3 4">
    <name type="scientific">Microbacterium immunditiarum</name>
    <dbReference type="NCBI Taxonomy" id="337480"/>
    <lineage>
        <taxon>Bacteria</taxon>
        <taxon>Bacillati</taxon>
        <taxon>Actinomycetota</taxon>
        <taxon>Actinomycetes</taxon>
        <taxon>Micrococcales</taxon>
        <taxon>Microbacteriaceae</taxon>
        <taxon>Microbacterium</taxon>
    </lineage>
</organism>
<feature type="compositionally biased region" description="Low complexity" evidence="2">
    <location>
        <begin position="1"/>
        <end position="21"/>
    </location>
</feature>
<feature type="coiled-coil region" evidence="1">
    <location>
        <begin position="185"/>
        <end position="212"/>
    </location>
</feature>
<dbReference type="InterPro" id="IPR023346">
    <property type="entry name" value="Lysozyme-like_dom_sf"/>
</dbReference>
<dbReference type="EMBL" id="JACCBV010000001">
    <property type="protein sequence ID" value="NYE19091.1"/>
    <property type="molecule type" value="Genomic_DNA"/>
</dbReference>
<gene>
    <name evidence="3" type="ORF">BJ991_001119</name>
</gene>
<name>A0A7Y9GMK3_9MICO</name>
<dbReference type="RefSeq" id="WP_179488199.1">
    <property type="nucleotide sequence ID" value="NZ_JACCBV010000001.1"/>
</dbReference>
<protein>
    <recommendedName>
        <fullName evidence="5">Phospholipase</fullName>
    </recommendedName>
</protein>
<feature type="region of interest" description="Disordered" evidence="2">
    <location>
        <begin position="1"/>
        <end position="25"/>
    </location>
</feature>
<sequence length="312" mass="31676">MLSQPTSALPAAPAAPEPAATPKRRRATALTAGAVLGTTMGLVALTGFTAASMPLASGASAAVAGPVQVAGTALAALTDTSEPALFEKIGDDADAALRATDAAVARAKQVEADAVASGLDLGEGPTTVDTTDLRKAAHRVETFVGLPPMLPSLTSTVIEHLEDVVTETNALKARHDAAVQRKAEADAAAAAAAEAQRQAEAAAAALAAANTVEGAQAFARDVAASQYGWGGDQFSCLVNLWNRESGWNYQAYNAGSGATGIPQALPGSKMASAGADWQTSARTQIVWGLDYIARAYGSPCGAWGHSNAFNWY</sequence>